<dbReference type="Proteomes" id="UP000030960">
    <property type="component" value="Unassembled WGS sequence"/>
</dbReference>
<dbReference type="RefSeq" id="WP_043141589.1">
    <property type="nucleotide sequence ID" value="NZ_JSUQ01000009.1"/>
</dbReference>
<keyword evidence="3" id="KW-0808">Transferase</keyword>
<comment type="caution">
    <text evidence="3">The sequence shown here is derived from an EMBL/GenBank/DDBJ whole genome shotgun (WGS) entry which is preliminary data.</text>
</comment>
<accession>A0A0B3RP72</accession>
<dbReference type="GO" id="GO:0004070">
    <property type="term" value="F:aspartate carbamoyltransferase activity"/>
    <property type="evidence" value="ECO:0007669"/>
    <property type="project" value="UniProtKB-EC"/>
</dbReference>
<keyword evidence="4" id="KW-1185">Reference proteome</keyword>
<gene>
    <name evidence="3" type="primary">pyrB_2</name>
    <name evidence="3" type="ORF">OA50_02464</name>
</gene>
<dbReference type="AlphaFoldDB" id="A0A0B3RP72"/>
<dbReference type="OrthoDB" id="7875742at2"/>
<keyword evidence="2" id="KW-0472">Membrane</keyword>
<evidence type="ECO:0000313" key="3">
    <source>
        <dbReference type="EMBL" id="KHQ52920.1"/>
    </source>
</evidence>
<dbReference type="EMBL" id="JSUQ01000009">
    <property type="protein sequence ID" value="KHQ52920.1"/>
    <property type="molecule type" value="Genomic_DNA"/>
</dbReference>
<protein>
    <submittedName>
        <fullName evidence="3">Aspartate carbamoyltransferase catalytic subunit</fullName>
        <ecNumber evidence="3">2.1.3.2</ecNumber>
    </submittedName>
</protein>
<feature type="transmembrane region" description="Helical" evidence="2">
    <location>
        <begin position="159"/>
        <end position="179"/>
    </location>
</feature>
<evidence type="ECO:0000256" key="1">
    <source>
        <dbReference type="SAM" id="MobiDB-lite"/>
    </source>
</evidence>
<keyword evidence="2" id="KW-1133">Transmembrane helix</keyword>
<reference evidence="3 4" key="1">
    <citation type="submission" date="2014-10" db="EMBL/GenBank/DDBJ databases">
        <title>Genome sequence of Ponticoccus sp. strain UMTAT08 isolated from clonal culture of toxic dinoflagellate Alexandrium tamiyavanichii.</title>
        <authorList>
            <person name="Gan H.Y."/>
            <person name="Muhd D.-D."/>
            <person name="Mohd Noor M.E."/>
            <person name="Yeong Y.S."/>
            <person name="Usup G."/>
        </authorList>
    </citation>
    <scope>NUCLEOTIDE SEQUENCE [LARGE SCALE GENOMIC DNA]</scope>
    <source>
        <strain evidence="3 4">UMTAT08</strain>
    </source>
</reference>
<organism evidence="3 4">
    <name type="scientific">Mameliella alba</name>
    <dbReference type="NCBI Taxonomy" id="561184"/>
    <lineage>
        <taxon>Bacteria</taxon>
        <taxon>Pseudomonadati</taxon>
        <taxon>Pseudomonadota</taxon>
        <taxon>Alphaproteobacteria</taxon>
        <taxon>Rhodobacterales</taxon>
        <taxon>Roseobacteraceae</taxon>
        <taxon>Mameliella</taxon>
    </lineage>
</organism>
<sequence length="180" mass="19336">MTRVQVNGSDRTTLYLTHLDLPPEAVERFTQMAGTGEWPLKYALGATRLRESFVDVVSIRDLGEMTLSQYLSAAYDVPARALEKDRARIDRLKGHAVVLPPQAFDGTSQELTIATPLTLVGSYGEARPTARGANPMSKAARGQGGAQPAARRSSGNSPLLKLILAAVALILALVLWLALV</sequence>
<name>A0A0B3RP72_9RHOB</name>
<evidence type="ECO:0000256" key="2">
    <source>
        <dbReference type="SAM" id="Phobius"/>
    </source>
</evidence>
<dbReference type="STRING" id="561184.SAMN05216376_11084"/>
<dbReference type="EC" id="2.1.3.2" evidence="3"/>
<proteinExistence type="predicted"/>
<feature type="region of interest" description="Disordered" evidence="1">
    <location>
        <begin position="128"/>
        <end position="154"/>
    </location>
</feature>
<evidence type="ECO:0000313" key="4">
    <source>
        <dbReference type="Proteomes" id="UP000030960"/>
    </source>
</evidence>
<keyword evidence="2" id="KW-0812">Transmembrane</keyword>